<dbReference type="STRING" id="930992.A0A0C9ZXI7"/>
<name>A0A0C9ZXI7_9AGAM</name>
<dbReference type="InterPro" id="IPR011009">
    <property type="entry name" value="Kinase-like_dom_sf"/>
</dbReference>
<dbReference type="InParanoid" id="A0A0C9ZXI7"/>
<accession>A0A0C9ZXI7</accession>
<sequence length="110" mass="12520">MVTILTFNILAVVYHTQNFIKDDLVAVKLEPISNHSSSVWHEYNILKRLAGGIGIPCIFWFGRESTYHALVLDLLGLSLHDIFIAHDRRFSLHNISKTQMGYVALQIAIQ</sequence>
<keyword evidence="2" id="KW-1185">Reference proteome</keyword>
<evidence type="ECO:0000313" key="1">
    <source>
        <dbReference type="EMBL" id="KIK34166.1"/>
    </source>
</evidence>
<dbReference type="AlphaFoldDB" id="A0A0C9ZXI7"/>
<reference evidence="1 2" key="1">
    <citation type="submission" date="2014-04" db="EMBL/GenBank/DDBJ databases">
        <authorList>
            <consortium name="DOE Joint Genome Institute"/>
            <person name="Kuo A."/>
            <person name="Ruytinx J."/>
            <person name="Rineau F."/>
            <person name="Colpaert J."/>
            <person name="Kohler A."/>
            <person name="Nagy L.G."/>
            <person name="Floudas D."/>
            <person name="Copeland A."/>
            <person name="Barry K.W."/>
            <person name="Cichocki N."/>
            <person name="Veneault-Fourrey C."/>
            <person name="LaButti K."/>
            <person name="Lindquist E.A."/>
            <person name="Lipzen A."/>
            <person name="Lundell T."/>
            <person name="Morin E."/>
            <person name="Murat C."/>
            <person name="Sun H."/>
            <person name="Tunlid A."/>
            <person name="Henrissat B."/>
            <person name="Grigoriev I.V."/>
            <person name="Hibbett D.S."/>
            <person name="Martin F."/>
            <person name="Nordberg H.P."/>
            <person name="Cantor M.N."/>
            <person name="Hua S.X."/>
        </authorList>
    </citation>
    <scope>NUCLEOTIDE SEQUENCE [LARGE SCALE GENOMIC DNA]</scope>
    <source>
        <strain evidence="1 2">UH-Slu-Lm8-n1</strain>
    </source>
</reference>
<protein>
    <recommendedName>
        <fullName evidence="3">Non-specific serine/threonine protein kinase</fullName>
    </recommendedName>
</protein>
<dbReference type="OrthoDB" id="3203292at2759"/>
<dbReference type="Gene3D" id="3.30.200.20">
    <property type="entry name" value="Phosphorylase Kinase, domain 1"/>
    <property type="match status" value="1"/>
</dbReference>
<organism evidence="1 2">
    <name type="scientific">Suillus luteus UH-Slu-Lm8-n1</name>
    <dbReference type="NCBI Taxonomy" id="930992"/>
    <lineage>
        <taxon>Eukaryota</taxon>
        <taxon>Fungi</taxon>
        <taxon>Dikarya</taxon>
        <taxon>Basidiomycota</taxon>
        <taxon>Agaricomycotina</taxon>
        <taxon>Agaricomycetes</taxon>
        <taxon>Agaricomycetidae</taxon>
        <taxon>Boletales</taxon>
        <taxon>Suillineae</taxon>
        <taxon>Suillaceae</taxon>
        <taxon>Suillus</taxon>
    </lineage>
</organism>
<evidence type="ECO:0008006" key="3">
    <source>
        <dbReference type="Google" id="ProtNLM"/>
    </source>
</evidence>
<evidence type="ECO:0000313" key="2">
    <source>
        <dbReference type="Proteomes" id="UP000054485"/>
    </source>
</evidence>
<reference evidence="2" key="2">
    <citation type="submission" date="2015-01" db="EMBL/GenBank/DDBJ databases">
        <title>Evolutionary Origins and Diversification of the Mycorrhizal Mutualists.</title>
        <authorList>
            <consortium name="DOE Joint Genome Institute"/>
            <consortium name="Mycorrhizal Genomics Consortium"/>
            <person name="Kohler A."/>
            <person name="Kuo A."/>
            <person name="Nagy L.G."/>
            <person name="Floudas D."/>
            <person name="Copeland A."/>
            <person name="Barry K.W."/>
            <person name="Cichocki N."/>
            <person name="Veneault-Fourrey C."/>
            <person name="LaButti K."/>
            <person name="Lindquist E.A."/>
            <person name="Lipzen A."/>
            <person name="Lundell T."/>
            <person name="Morin E."/>
            <person name="Murat C."/>
            <person name="Riley R."/>
            <person name="Ohm R."/>
            <person name="Sun H."/>
            <person name="Tunlid A."/>
            <person name="Henrissat B."/>
            <person name="Grigoriev I.V."/>
            <person name="Hibbett D.S."/>
            <person name="Martin F."/>
        </authorList>
    </citation>
    <scope>NUCLEOTIDE SEQUENCE [LARGE SCALE GENOMIC DNA]</scope>
    <source>
        <strain evidence="2">UH-Slu-Lm8-n1</strain>
    </source>
</reference>
<dbReference type="HOGENOM" id="CLU_019279_6_2_1"/>
<gene>
    <name evidence="1" type="ORF">CY34DRAFT_98484</name>
</gene>
<proteinExistence type="predicted"/>
<dbReference type="SUPFAM" id="SSF56112">
    <property type="entry name" value="Protein kinase-like (PK-like)"/>
    <property type="match status" value="1"/>
</dbReference>
<dbReference type="EMBL" id="KN835799">
    <property type="protein sequence ID" value="KIK34166.1"/>
    <property type="molecule type" value="Genomic_DNA"/>
</dbReference>
<dbReference type="Proteomes" id="UP000054485">
    <property type="component" value="Unassembled WGS sequence"/>
</dbReference>